<dbReference type="PROSITE" id="PS01234">
    <property type="entry name" value="GATB"/>
    <property type="match status" value="1"/>
</dbReference>
<dbReference type="GO" id="GO:0032543">
    <property type="term" value="P:mitochondrial translation"/>
    <property type="evidence" value="ECO:0007669"/>
    <property type="project" value="UniProtKB-UniRule"/>
</dbReference>
<dbReference type="InterPro" id="IPR006075">
    <property type="entry name" value="Asn/Gln-tRNA_Trfase_suB/E_cat"/>
</dbReference>
<dbReference type="OMA" id="ARKWWMG"/>
<comment type="similarity">
    <text evidence="1 7">Belongs to the GatB/GatE family. GatB subfamily.</text>
</comment>
<name>A0A8W8LDL0_MAGGI</name>
<comment type="function">
    <text evidence="7">Allows the formation of correctly charged Gln-tRNA(Gln) through the transamidation of misacylated Glu-tRNA(Gln) in the mitochondria. The reaction takes place in the presence of glutamine and ATP through an activated gamma-phospho-Glu-tRNA(Gln).</text>
</comment>
<dbReference type="OrthoDB" id="1722066at2759"/>
<feature type="domain" description="Asn/Gln amidotransferase" evidence="8">
    <location>
        <begin position="381"/>
        <end position="532"/>
    </location>
</feature>
<dbReference type="InterPro" id="IPR003789">
    <property type="entry name" value="Asn/Gln_tRNA_amidoTrase-B-like"/>
</dbReference>
<dbReference type="SMART" id="SM00845">
    <property type="entry name" value="GatB_Yqey"/>
    <property type="match status" value="1"/>
</dbReference>
<dbReference type="InterPro" id="IPR014746">
    <property type="entry name" value="Gln_synth/guanido_kin_cat_dom"/>
</dbReference>
<dbReference type="HAMAP" id="MF_00121">
    <property type="entry name" value="GatB"/>
    <property type="match status" value="1"/>
</dbReference>
<dbReference type="SUPFAM" id="SSF55931">
    <property type="entry name" value="Glutamine synthetase/guanido kinase"/>
    <property type="match status" value="1"/>
</dbReference>
<dbReference type="InterPro" id="IPR004413">
    <property type="entry name" value="GatB"/>
</dbReference>
<reference evidence="9" key="1">
    <citation type="submission" date="2022-08" db="UniProtKB">
        <authorList>
            <consortium name="EnsemblMetazoa"/>
        </authorList>
    </citation>
    <scope>IDENTIFICATION</scope>
    <source>
        <strain evidence="9">05x7-T-G4-1.051#20</strain>
    </source>
</reference>
<dbReference type="Proteomes" id="UP000005408">
    <property type="component" value="Unassembled WGS sequence"/>
</dbReference>
<keyword evidence="3 7" id="KW-0547">Nucleotide-binding</keyword>
<keyword evidence="5 7" id="KW-0648">Protein biosynthesis</keyword>
<dbReference type="GO" id="GO:0050567">
    <property type="term" value="F:glutaminyl-tRNA synthase (glutamine-hydrolyzing) activity"/>
    <property type="evidence" value="ECO:0007669"/>
    <property type="project" value="UniProtKB-UniRule"/>
</dbReference>
<dbReference type="NCBIfam" id="NF004014">
    <property type="entry name" value="PRK05477.1-4"/>
    <property type="match status" value="1"/>
</dbReference>
<dbReference type="NCBIfam" id="NF004012">
    <property type="entry name" value="PRK05477.1-2"/>
    <property type="match status" value="1"/>
</dbReference>
<evidence type="ECO:0000256" key="7">
    <source>
        <dbReference type="HAMAP-Rule" id="MF_03147"/>
    </source>
</evidence>
<dbReference type="GO" id="GO:0005524">
    <property type="term" value="F:ATP binding"/>
    <property type="evidence" value="ECO:0007669"/>
    <property type="project" value="UniProtKB-KW"/>
</dbReference>
<dbReference type="NCBIfam" id="TIGR00133">
    <property type="entry name" value="gatB"/>
    <property type="match status" value="1"/>
</dbReference>
<keyword evidence="4 7" id="KW-0067">ATP-binding</keyword>
<dbReference type="Pfam" id="PF02934">
    <property type="entry name" value="GatB_N"/>
    <property type="match status" value="1"/>
</dbReference>
<dbReference type="InterPro" id="IPR017959">
    <property type="entry name" value="Asn/Gln-tRNA_amidoTrfase_suB/E"/>
</dbReference>
<dbReference type="PANTHER" id="PTHR11659:SF0">
    <property type="entry name" value="GLUTAMYL-TRNA(GLN) AMIDOTRANSFERASE SUBUNIT B, MITOCHONDRIAL"/>
    <property type="match status" value="1"/>
</dbReference>
<organism evidence="9 10">
    <name type="scientific">Magallana gigas</name>
    <name type="common">Pacific oyster</name>
    <name type="synonym">Crassostrea gigas</name>
    <dbReference type="NCBI Taxonomy" id="29159"/>
    <lineage>
        <taxon>Eukaryota</taxon>
        <taxon>Metazoa</taxon>
        <taxon>Spiralia</taxon>
        <taxon>Lophotrochozoa</taxon>
        <taxon>Mollusca</taxon>
        <taxon>Bivalvia</taxon>
        <taxon>Autobranchia</taxon>
        <taxon>Pteriomorphia</taxon>
        <taxon>Ostreida</taxon>
        <taxon>Ostreoidea</taxon>
        <taxon>Ostreidae</taxon>
        <taxon>Magallana</taxon>
    </lineage>
</organism>
<sequence length="538" mass="61008">MAAPMKICRFRSCAIYSRIKSKPKHSHLYKHCRHNSTQENWKGVIGLEIHAQINTKSKLFSASSTAFGAPTNTQVSIFDAALPGTLPVLNGECVRAGVKTAIALNSKINKVSKFDRKHYFYADLPQGYQITQQRQPLAVGGEVEYILIDQNNRYVTKTARITQLQLEQDSGRSLHDEEGRQSLIDLNRAGIGLMEIVTEPDFENGIDCSSFVREVQLMMRQLQVCLGSFREGALRVDANISVHKPSEPLGVRSEVKNLGSLKDLRNAVDFEIKRQKSVLKNGGTVINETRTFDSESGKTIPMRDKERLQDYRFMPEPNLPPLYLYDNSTAAQSRDQNTTNIDEEIQNMPPLPRDVRNKLINDYNLSLRNVYVLVNEDKGVTFFNEVMKYSNSPPNFIANFIVNDLLGVFNANDIKIRNSPISPDILAEIVDIKESGYSTVAYCSQLVELYLKQDITERPKTVVDNNGWRQIVDTETLKPVCVKILKENPKLVKKYFKGKEDKALSSLLMKALNETQMKGHPVLMKKIFTELLEEEKQK</sequence>
<dbReference type="InterPro" id="IPR018027">
    <property type="entry name" value="Asn/Gln_amidotransferase"/>
</dbReference>
<dbReference type="SUPFAM" id="SSF89095">
    <property type="entry name" value="GatB/YqeY motif"/>
    <property type="match status" value="1"/>
</dbReference>
<comment type="catalytic activity">
    <reaction evidence="6 7">
        <text>L-glutamyl-tRNA(Gln) + L-glutamine + ATP + H2O = L-glutaminyl-tRNA(Gln) + L-glutamate + ADP + phosphate + H(+)</text>
        <dbReference type="Rhea" id="RHEA:17521"/>
        <dbReference type="Rhea" id="RHEA-COMP:9681"/>
        <dbReference type="Rhea" id="RHEA-COMP:9684"/>
        <dbReference type="ChEBI" id="CHEBI:15377"/>
        <dbReference type="ChEBI" id="CHEBI:15378"/>
        <dbReference type="ChEBI" id="CHEBI:29985"/>
        <dbReference type="ChEBI" id="CHEBI:30616"/>
        <dbReference type="ChEBI" id="CHEBI:43474"/>
        <dbReference type="ChEBI" id="CHEBI:58359"/>
        <dbReference type="ChEBI" id="CHEBI:78520"/>
        <dbReference type="ChEBI" id="CHEBI:78521"/>
        <dbReference type="ChEBI" id="CHEBI:456216"/>
    </reaction>
</comment>
<keyword evidence="10" id="KW-1185">Reference proteome</keyword>
<evidence type="ECO:0000256" key="4">
    <source>
        <dbReference type="ARBA" id="ARBA00022840"/>
    </source>
</evidence>
<keyword evidence="7" id="KW-0496">Mitochondrion</keyword>
<evidence type="ECO:0000256" key="2">
    <source>
        <dbReference type="ARBA" id="ARBA00022598"/>
    </source>
</evidence>
<evidence type="ECO:0000256" key="6">
    <source>
        <dbReference type="ARBA" id="ARBA00047913"/>
    </source>
</evidence>
<dbReference type="GO" id="GO:0005739">
    <property type="term" value="C:mitochondrion"/>
    <property type="evidence" value="ECO:0007669"/>
    <property type="project" value="UniProtKB-SubCell"/>
</dbReference>
<keyword evidence="2 7" id="KW-0436">Ligase</keyword>
<dbReference type="Gene3D" id="1.10.10.410">
    <property type="match status" value="1"/>
</dbReference>
<dbReference type="InterPro" id="IPR023168">
    <property type="entry name" value="GatB_Yqey_C_2"/>
</dbReference>
<evidence type="ECO:0000313" key="9">
    <source>
        <dbReference type="EnsemblMetazoa" id="G27621.2:cds"/>
    </source>
</evidence>
<evidence type="ECO:0000259" key="8">
    <source>
        <dbReference type="SMART" id="SM00845"/>
    </source>
</evidence>
<accession>A0A8W8LDL0</accession>
<protein>
    <recommendedName>
        <fullName evidence="7">Glutamyl-tRNA(Gln) amidotransferase subunit B, mitochondrial</fullName>
        <shortName evidence="7">Glu-AdT subunit B</shortName>
        <ecNumber evidence="7">6.3.5.-</ecNumber>
    </recommendedName>
</protein>
<evidence type="ECO:0000256" key="3">
    <source>
        <dbReference type="ARBA" id="ARBA00022741"/>
    </source>
</evidence>
<evidence type="ECO:0000256" key="1">
    <source>
        <dbReference type="ARBA" id="ARBA00005306"/>
    </source>
</evidence>
<comment type="subunit">
    <text evidence="7">Subunit of the heterotrimeric GatCAB amidotransferase (AdT) complex, composed of A, B and C subunits.</text>
</comment>
<evidence type="ECO:0000313" key="10">
    <source>
        <dbReference type="Proteomes" id="UP000005408"/>
    </source>
</evidence>
<dbReference type="Pfam" id="PF02637">
    <property type="entry name" value="GatB_Yqey"/>
    <property type="match status" value="1"/>
</dbReference>
<comment type="subcellular location">
    <subcellularLocation>
        <location evidence="7">Mitochondrion</location>
    </subcellularLocation>
</comment>
<dbReference type="GO" id="GO:0070681">
    <property type="term" value="P:glutaminyl-tRNAGln biosynthesis via transamidation"/>
    <property type="evidence" value="ECO:0007669"/>
    <property type="project" value="UniProtKB-UniRule"/>
</dbReference>
<proteinExistence type="inferred from homology"/>
<dbReference type="PANTHER" id="PTHR11659">
    <property type="entry name" value="GLUTAMYL-TRNA GLN AMIDOTRANSFERASE SUBUNIT B MITOCHONDRIAL AND PROKARYOTIC PET112-RELATED"/>
    <property type="match status" value="1"/>
</dbReference>
<dbReference type="AlphaFoldDB" id="A0A8W8LDL0"/>
<dbReference type="EnsemblMetazoa" id="G27621.2">
    <property type="protein sequence ID" value="G27621.2:cds"/>
    <property type="gene ID" value="G27621"/>
</dbReference>
<dbReference type="EC" id="6.3.5.-" evidence="7"/>
<dbReference type="GO" id="GO:0030956">
    <property type="term" value="C:glutamyl-tRNA(Gln) amidotransferase complex"/>
    <property type="evidence" value="ECO:0007669"/>
    <property type="project" value="UniProtKB-UniRule"/>
</dbReference>
<evidence type="ECO:0000256" key="5">
    <source>
        <dbReference type="ARBA" id="ARBA00022917"/>
    </source>
</evidence>
<dbReference type="InterPro" id="IPR017958">
    <property type="entry name" value="Gln-tRNA_amidoTrfase_suB_CS"/>
</dbReference>